<comment type="similarity">
    <text evidence="3">Belongs to the methyltransferase superfamily. Arsenite methyltransferase family.</text>
</comment>
<feature type="domain" description="Methyltransferase" evidence="9">
    <location>
        <begin position="74"/>
        <end position="212"/>
    </location>
</feature>
<dbReference type="Proteomes" id="UP000054323">
    <property type="component" value="Unassembled WGS sequence"/>
</dbReference>
<reference evidence="11" key="1">
    <citation type="journal article" date="2015" name="MBio">
        <title>Genome-resolved metagenomic analysis reveals roles for candidate phyla and other microbial community members in biogeochemical transformations in oil reservoirs.</title>
        <authorList>
            <person name="Hu P."/>
            <person name="Tom L."/>
            <person name="Singh A."/>
            <person name="Thomas B.C."/>
            <person name="Baker B.J."/>
            <person name="Piceno Y.M."/>
            <person name="Andersen G.L."/>
            <person name="Banfield J.F."/>
        </authorList>
    </citation>
    <scope>NUCLEOTIDE SEQUENCE [LARGE SCALE GENOMIC DNA]</scope>
    <source>
        <strain evidence="10">62_101</strain>
        <strain evidence="11">63_41</strain>
    </source>
</reference>
<evidence type="ECO:0000313" key="12">
    <source>
        <dbReference type="Proteomes" id="UP000054323"/>
    </source>
</evidence>
<evidence type="ECO:0000256" key="1">
    <source>
        <dbReference type="ARBA" id="ARBA00022679"/>
    </source>
</evidence>
<dbReference type="Gene3D" id="3.40.50.150">
    <property type="entry name" value="Vaccinia Virus protein VP39"/>
    <property type="match status" value="1"/>
</dbReference>
<evidence type="ECO:0000256" key="6">
    <source>
        <dbReference type="ARBA" id="ARBA00047941"/>
    </source>
</evidence>
<gene>
    <name evidence="10" type="ORF">XD82_1837</name>
    <name evidence="11" type="ORF">XE10_1246</name>
</gene>
<evidence type="ECO:0000256" key="2">
    <source>
        <dbReference type="ARBA" id="ARBA00022691"/>
    </source>
</evidence>
<comment type="catalytic activity">
    <reaction evidence="7">
        <text>arsenic triglutathione + 2 [thioredoxin]-dithiol + 2 S-adenosyl-L-methionine + H2O = dimethylarsinous acid + 2 [thioredoxin]-disulfide + 3 glutathione + 2 S-adenosyl-L-homocysteine + 2 H(+)</text>
        <dbReference type="Rhea" id="RHEA:69464"/>
        <dbReference type="Rhea" id="RHEA-COMP:10698"/>
        <dbReference type="Rhea" id="RHEA-COMP:10700"/>
        <dbReference type="ChEBI" id="CHEBI:15377"/>
        <dbReference type="ChEBI" id="CHEBI:15378"/>
        <dbReference type="ChEBI" id="CHEBI:23808"/>
        <dbReference type="ChEBI" id="CHEBI:29950"/>
        <dbReference type="ChEBI" id="CHEBI:50058"/>
        <dbReference type="ChEBI" id="CHEBI:57856"/>
        <dbReference type="ChEBI" id="CHEBI:57925"/>
        <dbReference type="ChEBI" id="CHEBI:59789"/>
        <dbReference type="ChEBI" id="CHEBI:183640"/>
        <dbReference type="EC" id="2.1.1.137"/>
    </reaction>
</comment>
<evidence type="ECO:0000256" key="7">
    <source>
        <dbReference type="ARBA" id="ARBA00047943"/>
    </source>
</evidence>
<dbReference type="EMBL" id="LGGD01000296">
    <property type="protein sequence ID" value="KUK59670.1"/>
    <property type="molecule type" value="Genomic_DNA"/>
</dbReference>
<dbReference type="InterPro" id="IPR025714">
    <property type="entry name" value="Methyltranfer_dom"/>
</dbReference>
<dbReference type="NCBIfam" id="NF008823">
    <property type="entry name" value="PRK11873.1"/>
    <property type="match status" value="1"/>
</dbReference>
<dbReference type="PANTHER" id="PTHR43675:SF8">
    <property type="entry name" value="ARSENITE METHYLTRANSFERASE"/>
    <property type="match status" value="1"/>
</dbReference>
<keyword evidence="1 11" id="KW-0808">Transferase</keyword>
<keyword evidence="11" id="KW-0489">Methyltransferase</keyword>
<dbReference type="EMBL" id="LGHE01000139">
    <property type="protein sequence ID" value="KUL00844.1"/>
    <property type="molecule type" value="Genomic_DNA"/>
</dbReference>
<keyword evidence="2" id="KW-0949">S-adenosyl-L-methionine</keyword>
<dbReference type="InterPro" id="IPR029063">
    <property type="entry name" value="SAM-dependent_MTases_sf"/>
</dbReference>
<comment type="caution">
    <text evidence="11">The sequence shown here is derived from an EMBL/GenBank/DDBJ whole genome shotgun (WGS) entry which is preliminary data.</text>
</comment>
<dbReference type="EC" id="2.1.1.137" evidence="4"/>
<dbReference type="InterPro" id="IPR026669">
    <property type="entry name" value="Arsenite_MeTrfase-like"/>
</dbReference>
<organism evidence="11 13">
    <name type="scientific">Methanoculleus marisnigri</name>
    <dbReference type="NCBI Taxonomy" id="2198"/>
    <lineage>
        <taxon>Archaea</taxon>
        <taxon>Methanobacteriati</taxon>
        <taxon>Methanobacteriota</taxon>
        <taxon>Stenosarchaea group</taxon>
        <taxon>Methanomicrobia</taxon>
        <taxon>Methanomicrobiales</taxon>
        <taxon>Methanomicrobiaceae</taxon>
        <taxon>Methanoculleus</taxon>
    </lineage>
</organism>
<dbReference type="CDD" id="cd02440">
    <property type="entry name" value="AdoMet_MTases"/>
    <property type="match status" value="1"/>
</dbReference>
<comment type="catalytic activity">
    <reaction evidence="6">
        <text>arsenic triglutathione + [thioredoxin]-dithiol + S-adenosyl-L-methionine + 2 H2O = methylarsonous acid + [thioredoxin]-disulfide + 3 glutathione + S-adenosyl-L-homocysteine + H(+)</text>
        <dbReference type="Rhea" id="RHEA:69460"/>
        <dbReference type="Rhea" id="RHEA-COMP:10698"/>
        <dbReference type="Rhea" id="RHEA-COMP:10700"/>
        <dbReference type="ChEBI" id="CHEBI:15377"/>
        <dbReference type="ChEBI" id="CHEBI:15378"/>
        <dbReference type="ChEBI" id="CHEBI:17826"/>
        <dbReference type="ChEBI" id="CHEBI:29950"/>
        <dbReference type="ChEBI" id="CHEBI:50058"/>
        <dbReference type="ChEBI" id="CHEBI:57856"/>
        <dbReference type="ChEBI" id="CHEBI:57925"/>
        <dbReference type="ChEBI" id="CHEBI:59789"/>
        <dbReference type="ChEBI" id="CHEBI:183640"/>
        <dbReference type="EC" id="2.1.1.137"/>
    </reaction>
</comment>
<name>A0A101IT17_9EURY</name>
<dbReference type="GO" id="GO:0030791">
    <property type="term" value="F:arsenite methyltransferase activity"/>
    <property type="evidence" value="ECO:0007669"/>
    <property type="project" value="UniProtKB-EC"/>
</dbReference>
<protein>
    <recommendedName>
        <fullName evidence="5">Arsenite methyltransferase</fullName>
        <ecNumber evidence="4">2.1.1.137</ecNumber>
    </recommendedName>
</protein>
<evidence type="ECO:0000313" key="10">
    <source>
        <dbReference type="EMBL" id="KUK59670.1"/>
    </source>
</evidence>
<evidence type="ECO:0000259" key="9">
    <source>
        <dbReference type="Pfam" id="PF13847"/>
    </source>
</evidence>
<evidence type="ECO:0000256" key="8">
    <source>
        <dbReference type="ARBA" id="ARBA00048428"/>
    </source>
</evidence>
<dbReference type="Pfam" id="PF13847">
    <property type="entry name" value="Methyltransf_31"/>
    <property type="match status" value="1"/>
</dbReference>
<dbReference type="SUPFAM" id="SSF53335">
    <property type="entry name" value="S-adenosyl-L-methionine-dependent methyltransferases"/>
    <property type="match status" value="1"/>
</dbReference>
<evidence type="ECO:0000256" key="5">
    <source>
        <dbReference type="ARBA" id="ARBA00034545"/>
    </source>
</evidence>
<evidence type="ECO:0000256" key="4">
    <source>
        <dbReference type="ARBA" id="ARBA00034521"/>
    </source>
</evidence>
<accession>A0A101IT17</accession>
<reference evidence="12 13" key="2">
    <citation type="journal article" date="2015" name="MBio">
        <title>Genome-Resolved Metagenomic Analysis Reveals Roles for Candidate Phyla and Other Microbial Community Members in Biogeochemical Transformations in Oil Reservoirs.</title>
        <authorList>
            <person name="Hu P."/>
            <person name="Tom L."/>
            <person name="Singh A."/>
            <person name="Thomas B.C."/>
            <person name="Baker B.J."/>
            <person name="Piceno Y.M."/>
            <person name="Andersen G.L."/>
            <person name="Banfield J.F."/>
        </authorList>
    </citation>
    <scope>NUCLEOTIDE SEQUENCE [LARGE SCALE GENOMIC DNA]</scope>
</reference>
<dbReference type="AlphaFoldDB" id="A0A101IT17"/>
<comment type="catalytic activity">
    <reaction evidence="8">
        <text>arsenic triglutathione + 3 [thioredoxin]-dithiol + 3 S-adenosyl-L-methionine = trimethylarsine + 3 [thioredoxin]-disulfide + 3 glutathione + 3 S-adenosyl-L-homocysteine + 3 H(+)</text>
        <dbReference type="Rhea" id="RHEA:69432"/>
        <dbReference type="Rhea" id="RHEA-COMP:10698"/>
        <dbReference type="Rhea" id="RHEA-COMP:10700"/>
        <dbReference type="ChEBI" id="CHEBI:15378"/>
        <dbReference type="ChEBI" id="CHEBI:27130"/>
        <dbReference type="ChEBI" id="CHEBI:29950"/>
        <dbReference type="ChEBI" id="CHEBI:50058"/>
        <dbReference type="ChEBI" id="CHEBI:57856"/>
        <dbReference type="ChEBI" id="CHEBI:57925"/>
        <dbReference type="ChEBI" id="CHEBI:59789"/>
        <dbReference type="ChEBI" id="CHEBI:183640"/>
        <dbReference type="EC" id="2.1.1.137"/>
    </reaction>
</comment>
<dbReference type="Proteomes" id="UP000054598">
    <property type="component" value="Unassembled WGS sequence"/>
</dbReference>
<dbReference type="PATRIC" id="fig|2198.3.peg.1130"/>
<evidence type="ECO:0000313" key="11">
    <source>
        <dbReference type="EMBL" id="KUL00844.1"/>
    </source>
</evidence>
<sequence length="279" mass="28873">MKEEDIHKQVRSAYGQVARQGGCGCGTGCCGTGRSVESVSLGIGYSEEDLEQAPEGANLGLGCGNPVALASLREGEVVLDLGSGAGFDSFLAAERVGPTGRVIGVDMTAEMLDKARENAKKSGRANVEFRLGEIEHLPVADSSVDVILSNCVINLSPDKAEVFAEAFRVLRPGGRLMVSDIVLTAPLPAPLAESALLYSSCVAGALLKTEYLGHIAGAGFTEIAVQGETVFPPDLIVSEPELAAFLGEDERASIEKSIVSIRVSARKPAGCTCGCGGTC</sequence>
<dbReference type="GO" id="GO:0032259">
    <property type="term" value="P:methylation"/>
    <property type="evidence" value="ECO:0007669"/>
    <property type="project" value="UniProtKB-KW"/>
</dbReference>
<evidence type="ECO:0000313" key="13">
    <source>
        <dbReference type="Proteomes" id="UP000054598"/>
    </source>
</evidence>
<proteinExistence type="inferred from homology"/>
<dbReference type="PANTHER" id="PTHR43675">
    <property type="entry name" value="ARSENITE METHYLTRANSFERASE"/>
    <property type="match status" value="1"/>
</dbReference>
<evidence type="ECO:0000256" key="3">
    <source>
        <dbReference type="ARBA" id="ARBA00034487"/>
    </source>
</evidence>